<reference evidence="1 2" key="1">
    <citation type="journal article" date="2022" name="Nat. Plants">
        <title>Genomes of leafy and leafless Platanthera orchids illuminate the evolution of mycoheterotrophy.</title>
        <authorList>
            <person name="Li M.H."/>
            <person name="Liu K.W."/>
            <person name="Li Z."/>
            <person name="Lu H.C."/>
            <person name="Ye Q.L."/>
            <person name="Zhang D."/>
            <person name="Wang J.Y."/>
            <person name="Li Y.F."/>
            <person name="Zhong Z.M."/>
            <person name="Liu X."/>
            <person name="Yu X."/>
            <person name="Liu D.K."/>
            <person name="Tu X.D."/>
            <person name="Liu B."/>
            <person name="Hao Y."/>
            <person name="Liao X.Y."/>
            <person name="Jiang Y.T."/>
            <person name="Sun W.H."/>
            <person name="Chen J."/>
            <person name="Chen Y.Q."/>
            <person name="Ai Y."/>
            <person name="Zhai J.W."/>
            <person name="Wu S.S."/>
            <person name="Zhou Z."/>
            <person name="Hsiao Y.Y."/>
            <person name="Wu W.L."/>
            <person name="Chen Y.Y."/>
            <person name="Lin Y.F."/>
            <person name="Hsu J.L."/>
            <person name="Li C.Y."/>
            <person name="Wang Z.W."/>
            <person name="Zhao X."/>
            <person name="Zhong W.Y."/>
            <person name="Ma X.K."/>
            <person name="Ma L."/>
            <person name="Huang J."/>
            <person name="Chen G.Z."/>
            <person name="Huang M.Z."/>
            <person name="Huang L."/>
            <person name="Peng D.H."/>
            <person name="Luo Y.B."/>
            <person name="Zou S.Q."/>
            <person name="Chen S.P."/>
            <person name="Lan S."/>
            <person name="Tsai W.C."/>
            <person name="Van de Peer Y."/>
            <person name="Liu Z.J."/>
        </authorList>
    </citation>
    <scope>NUCLEOTIDE SEQUENCE [LARGE SCALE GENOMIC DNA]</scope>
    <source>
        <strain evidence="1">Lor288</strain>
    </source>
</reference>
<dbReference type="Proteomes" id="UP001412067">
    <property type="component" value="Unassembled WGS sequence"/>
</dbReference>
<keyword evidence="2" id="KW-1185">Reference proteome</keyword>
<proteinExistence type="predicted"/>
<protein>
    <submittedName>
        <fullName evidence="1">Uncharacterized protein</fullName>
    </submittedName>
</protein>
<evidence type="ECO:0000313" key="1">
    <source>
        <dbReference type="EMBL" id="KAK8963105.1"/>
    </source>
</evidence>
<comment type="caution">
    <text evidence="1">The sequence shown here is derived from an EMBL/GenBank/DDBJ whole genome shotgun (WGS) entry which is preliminary data.</text>
</comment>
<gene>
    <name evidence="1" type="ORF">KSP40_PGU021363</name>
</gene>
<evidence type="ECO:0000313" key="2">
    <source>
        <dbReference type="Proteomes" id="UP001412067"/>
    </source>
</evidence>
<dbReference type="EMBL" id="JBBWWR010000007">
    <property type="protein sequence ID" value="KAK8963105.1"/>
    <property type="molecule type" value="Genomic_DNA"/>
</dbReference>
<accession>A0ABR2MGI8</accession>
<sequence>MSAEIMSSFIVRDYTFLRIELYEFSNIETLNHTLSKDIENSPEVYKSELWRPLNCLVEAANRTKGLNS</sequence>
<organism evidence="1 2">
    <name type="scientific">Platanthera guangdongensis</name>
    <dbReference type="NCBI Taxonomy" id="2320717"/>
    <lineage>
        <taxon>Eukaryota</taxon>
        <taxon>Viridiplantae</taxon>
        <taxon>Streptophyta</taxon>
        <taxon>Embryophyta</taxon>
        <taxon>Tracheophyta</taxon>
        <taxon>Spermatophyta</taxon>
        <taxon>Magnoliopsida</taxon>
        <taxon>Liliopsida</taxon>
        <taxon>Asparagales</taxon>
        <taxon>Orchidaceae</taxon>
        <taxon>Orchidoideae</taxon>
        <taxon>Orchideae</taxon>
        <taxon>Orchidinae</taxon>
        <taxon>Platanthera</taxon>
    </lineage>
</organism>
<name>A0ABR2MGI8_9ASPA</name>